<dbReference type="InterPro" id="IPR001980">
    <property type="entry name" value="PPAT"/>
</dbReference>
<feature type="binding site" evidence="9">
    <location>
        <begin position="11"/>
        <end position="12"/>
    </location>
    <ligand>
        <name>ATP</name>
        <dbReference type="ChEBI" id="CHEBI:30616"/>
    </ligand>
</feature>
<dbReference type="NCBIfam" id="TIGR01510">
    <property type="entry name" value="coaD_prev_kdtB"/>
    <property type="match status" value="1"/>
</dbReference>
<keyword evidence="3 9" id="KW-0548">Nucleotidyltransferase</keyword>
<proteinExistence type="inferred from homology"/>
<dbReference type="PANTHER" id="PTHR21342">
    <property type="entry name" value="PHOSPHOPANTETHEINE ADENYLYLTRANSFERASE"/>
    <property type="match status" value="1"/>
</dbReference>
<evidence type="ECO:0000256" key="3">
    <source>
        <dbReference type="ARBA" id="ARBA00022695"/>
    </source>
</evidence>
<comment type="cofactor">
    <cofactor evidence="9">
        <name>Mg(2+)</name>
        <dbReference type="ChEBI" id="CHEBI:18420"/>
    </cofactor>
</comment>
<dbReference type="NCBIfam" id="TIGR00125">
    <property type="entry name" value="cyt_tran_rel"/>
    <property type="match status" value="1"/>
</dbReference>
<gene>
    <name evidence="9 11" type="primary">coaD</name>
    <name evidence="11" type="ORF">TST_0331</name>
</gene>
<dbReference type="OrthoDB" id="9806661at2"/>
<organism evidence="11 12">
    <name type="scientific">Thermosulfidibacter takaii (strain DSM 17441 / JCM 13301 / NBRC 103674 / ABI70S6)</name>
    <dbReference type="NCBI Taxonomy" id="1298851"/>
    <lineage>
        <taxon>Bacteria</taxon>
        <taxon>Pseudomonadati</taxon>
        <taxon>Thermosulfidibacterota</taxon>
        <taxon>Thermosulfidibacteria</taxon>
        <taxon>Thermosulfidibacterales</taxon>
        <taxon>Thermosulfidibacteraceae</taxon>
    </lineage>
</organism>
<keyword evidence="4 9" id="KW-0547">Nucleotide-binding</keyword>
<dbReference type="RefSeq" id="WP_068549061.1">
    <property type="nucleotide sequence ID" value="NZ_AP013035.1"/>
</dbReference>
<dbReference type="EMBL" id="AP013035">
    <property type="protein sequence ID" value="BAT71139.1"/>
    <property type="molecule type" value="Genomic_DNA"/>
</dbReference>
<name>A0A0S3QS31_THET7</name>
<feature type="binding site" evidence="9">
    <location>
        <position position="43"/>
    </location>
    <ligand>
        <name>substrate</name>
    </ligand>
</feature>
<accession>A0A0S3QS31</accession>
<keyword evidence="7 9" id="KW-0173">Coenzyme A biosynthesis</keyword>
<reference evidence="12" key="1">
    <citation type="journal article" date="2018" name="Science">
        <title>A primordial and reversible TCA cycle in a facultatively chemolithoautotrophic thermophile.</title>
        <authorList>
            <person name="Nunoura T."/>
            <person name="Chikaraishi Y."/>
            <person name="Izaki R."/>
            <person name="Suwa T."/>
            <person name="Sato T."/>
            <person name="Harada T."/>
            <person name="Mori K."/>
            <person name="Kato Y."/>
            <person name="Miyazaki M."/>
            <person name="Shimamura S."/>
            <person name="Yanagawa K."/>
            <person name="Shuto A."/>
            <person name="Ohkouchi N."/>
            <person name="Fujita N."/>
            <person name="Takaki Y."/>
            <person name="Atomi H."/>
            <person name="Takai K."/>
        </authorList>
    </citation>
    <scope>NUCLEOTIDE SEQUENCE [LARGE SCALE GENOMIC DNA]</scope>
    <source>
        <strain evidence="12">DSM 17441 / JCM 13301 / NBRC 103674 / ABI70S6</strain>
    </source>
</reference>
<comment type="subcellular location">
    <subcellularLocation>
        <location evidence="9">Cytoplasm</location>
    </subcellularLocation>
</comment>
<dbReference type="Proteomes" id="UP000063234">
    <property type="component" value="Chromosome"/>
</dbReference>
<dbReference type="HAMAP" id="MF_00151">
    <property type="entry name" value="PPAT_bact"/>
    <property type="match status" value="1"/>
</dbReference>
<feature type="binding site" evidence="9">
    <location>
        <position position="77"/>
    </location>
    <ligand>
        <name>substrate</name>
    </ligand>
</feature>
<dbReference type="Gene3D" id="3.40.50.620">
    <property type="entry name" value="HUPs"/>
    <property type="match status" value="1"/>
</dbReference>
<feature type="binding site" evidence="9">
    <location>
        <position position="91"/>
    </location>
    <ligand>
        <name>substrate</name>
    </ligand>
</feature>
<comment type="function">
    <text evidence="9">Reversibly transfers an adenylyl group from ATP to 4'-phosphopantetheine, yielding dephospho-CoA (dPCoA) and pyrophosphate.</text>
</comment>
<feature type="binding site" evidence="9">
    <location>
        <position position="102"/>
    </location>
    <ligand>
        <name>ATP</name>
        <dbReference type="ChEBI" id="CHEBI:30616"/>
    </ligand>
</feature>
<comment type="subunit">
    <text evidence="9">Homohexamer.</text>
</comment>
<dbReference type="CDD" id="cd02163">
    <property type="entry name" value="PPAT"/>
    <property type="match status" value="1"/>
</dbReference>
<dbReference type="SUPFAM" id="SSF52374">
    <property type="entry name" value="Nucleotidylyl transferase"/>
    <property type="match status" value="1"/>
</dbReference>
<dbReference type="PANTHER" id="PTHR21342:SF1">
    <property type="entry name" value="PHOSPHOPANTETHEINE ADENYLYLTRANSFERASE"/>
    <property type="match status" value="1"/>
</dbReference>
<dbReference type="STRING" id="1298851.TST_0331"/>
<dbReference type="GO" id="GO:0005524">
    <property type="term" value="F:ATP binding"/>
    <property type="evidence" value="ECO:0007669"/>
    <property type="project" value="UniProtKB-KW"/>
</dbReference>
<feature type="binding site" evidence="9">
    <location>
        <position position="19"/>
    </location>
    <ligand>
        <name>ATP</name>
        <dbReference type="ChEBI" id="CHEBI:30616"/>
    </ligand>
</feature>
<evidence type="ECO:0000256" key="9">
    <source>
        <dbReference type="HAMAP-Rule" id="MF_00151"/>
    </source>
</evidence>
<evidence type="ECO:0000256" key="8">
    <source>
        <dbReference type="ARBA" id="ARBA00029346"/>
    </source>
</evidence>
<evidence type="ECO:0000259" key="10">
    <source>
        <dbReference type="Pfam" id="PF01467"/>
    </source>
</evidence>
<feature type="binding site" evidence="9">
    <location>
        <position position="11"/>
    </location>
    <ligand>
        <name>substrate</name>
    </ligand>
</feature>
<evidence type="ECO:0000313" key="11">
    <source>
        <dbReference type="EMBL" id="BAT71139.1"/>
    </source>
</evidence>
<dbReference type="GO" id="GO:0015937">
    <property type="term" value="P:coenzyme A biosynthetic process"/>
    <property type="evidence" value="ECO:0007669"/>
    <property type="project" value="UniProtKB-UniRule"/>
</dbReference>
<dbReference type="InterPro" id="IPR004821">
    <property type="entry name" value="Cyt_trans-like"/>
</dbReference>
<keyword evidence="6 9" id="KW-0460">Magnesium</keyword>
<dbReference type="EC" id="2.7.7.3" evidence="9"/>
<evidence type="ECO:0000256" key="7">
    <source>
        <dbReference type="ARBA" id="ARBA00022993"/>
    </source>
</evidence>
<protein>
    <recommendedName>
        <fullName evidence="9">Phosphopantetheine adenylyltransferase</fullName>
        <ecNumber evidence="9">2.7.7.3</ecNumber>
    </recommendedName>
    <alternativeName>
        <fullName evidence="9">Dephospho-CoA pyrophosphorylase</fullName>
    </alternativeName>
    <alternativeName>
        <fullName evidence="9">Pantetheine-phosphate adenylyltransferase</fullName>
        <shortName evidence="9">PPAT</shortName>
    </alternativeName>
</protein>
<comment type="pathway">
    <text evidence="9">Cofactor biosynthesis; coenzyme A biosynthesis; CoA from (R)-pantothenate: step 4/5.</text>
</comment>
<dbReference type="GO" id="GO:0005737">
    <property type="term" value="C:cytoplasm"/>
    <property type="evidence" value="ECO:0007669"/>
    <property type="project" value="UniProtKB-SubCell"/>
</dbReference>
<evidence type="ECO:0000313" key="12">
    <source>
        <dbReference type="Proteomes" id="UP000063234"/>
    </source>
</evidence>
<dbReference type="GO" id="GO:0004595">
    <property type="term" value="F:pantetheine-phosphate adenylyltransferase activity"/>
    <property type="evidence" value="ECO:0007669"/>
    <property type="project" value="UniProtKB-UniRule"/>
</dbReference>
<keyword evidence="1 9" id="KW-0963">Cytoplasm</keyword>
<sequence>MSKKLAIYPGTFDPITFGHLDILKRASAIFDEVIIAVADNKPKGPLFTIEERLDMIRRCIEEEGLNNVTAEAFSTLLIEYARQKGARVIIRGLRAVSDFEYEFQMALMNRKLYPQIETLFMMPNEQYTYVSSRIVKEIASYGGNVRCLVPSFIADRLYRKLGATPLR</sequence>
<dbReference type="InterPro" id="IPR014729">
    <property type="entry name" value="Rossmann-like_a/b/a_fold"/>
</dbReference>
<evidence type="ECO:0000256" key="1">
    <source>
        <dbReference type="ARBA" id="ARBA00022490"/>
    </source>
</evidence>
<feature type="domain" description="Cytidyltransferase-like" evidence="10">
    <location>
        <begin position="7"/>
        <end position="137"/>
    </location>
</feature>
<feature type="binding site" evidence="9">
    <location>
        <begin position="92"/>
        <end position="94"/>
    </location>
    <ligand>
        <name>ATP</name>
        <dbReference type="ChEBI" id="CHEBI:30616"/>
    </ligand>
</feature>
<keyword evidence="2 9" id="KW-0808">Transferase</keyword>
<keyword evidence="12" id="KW-1185">Reference proteome</keyword>
<dbReference type="PRINTS" id="PR01020">
    <property type="entry name" value="LPSBIOSNTHSS"/>
</dbReference>
<evidence type="ECO:0000256" key="6">
    <source>
        <dbReference type="ARBA" id="ARBA00022842"/>
    </source>
</evidence>
<feature type="binding site" evidence="9">
    <location>
        <begin position="127"/>
        <end position="133"/>
    </location>
    <ligand>
        <name>ATP</name>
        <dbReference type="ChEBI" id="CHEBI:30616"/>
    </ligand>
</feature>
<dbReference type="AlphaFoldDB" id="A0A0S3QS31"/>
<dbReference type="UniPathway" id="UPA00241">
    <property type="reaction ID" value="UER00355"/>
</dbReference>
<dbReference type="KEGG" id="ttk:TST_0331"/>
<feature type="site" description="Transition state stabilizer" evidence="9">
    <location>
        <position position="19"/>
    </location>
</feature>
<evidence type="ECO:0000256" key="5">
    <source>
        <dbReference type="ARBA" id="ARBA00022840"/>
    </source>
</evidence>
<comment type="catalytic activity">
    <reaction evidence="8 9">
        <text>(R)-4'-phosphopantetheine + ATP + H(+) = 3'-dephospho-CoA + diphosphate</text>
        <dbReference type="Rhea" id="RHEA:19801"/>
        <dbReference type="ChEBI" id="CHEBI:15378"/>
        <dbReference type="ChEBI" id="CHEBI:30616"/>
        <dbReference type="ChEBI" id="CHEBI:33019"/>
        <dbReference type="ChEBI" id="CHEBI:57328"/>
        <dbReference type="ChEBI" id="CHEBI:61723"/>
        <dbReference type="EC" id="2.7.7.3"/>
    </reaction>
</comment>
<comment type="similarity">
    <text evidence="9">Belongs to the bacterial CoaD family.</text>
</comment>
<evidence type="ECO:0000256" key="4">
    <source>
        <dbReference type="ARBA" id="ARBA00022741"/>
    </source>
</evidence>
<dbReference type="PATRIC" id="fig|1298851.3.peg.342"/>
<evidence type="ECO:0000256" key="2">
    <source>
        <dbReference type="ARBA" id="ARBA00022679"/>
    </source>
</evidence>
<keyword evidence="5 9" id="KW-0067">ATP-binding</keyword>
<dbReference type="Pfam" id="PF01467">
    <property type="entry name" value="CTP_transf_like"/>
    <property type="match status" value="1"/>
</dbReference>